<accession>A0AAV7V9Z0</accession>
<reference evidence="1" key="1">
    <citation type="journal article" date="2022" name="bioRxiv">
        <title>Sequencing and chromosome-scale assembly of the giantPleurodeles waltlgenome.</title>
        <authorList>
            <person name="Brown T."/>
            <person name="Elewa A."/>
            <person name="Iarovenko S."/>
            <person name="Subramanian E."/>
            <person name="Araus A.J."/>
            <person name="Petzold A."/>
            <person name="Susuki M."/>
            <person name="Suzuki K.-i.T."/>
            <person name="Hayashi T."/>
            <person name="Toyoda A."/>
            <person name="Oliveira C."/>
            <person name="Osipova E."/>
            <person name="Leigh N.D."/>
            <person name="Simon A."/>
            <person name="Yun M.H."/>
        </authorList>
    </citation>
    <scope>NUCLEOTIDE SEQUENCE</scope>
    <source>
        <strain evidence="1">20211129_DDA</strain>
        <tissue evidence="1">Liver</tissue>
    </source>
</reference>
<keyword evidence="2" id="KW-1185">Reference proteome</keyword>
<dbReference type="EMBL" id="JANPWB010000003">
    <property type="protein sequence ID" value="KAJ1197607.1"/>
    <property type="molecule type" value="Genomic_DNA"/>
</dbReference>
<dbReference type="Proteomes" id="UP001066276">
    <property type="component" value="Chromosome 2_1"/>
</dbReference>
<sequence length="197" mass="21637">MVEAFVENWISDVLQPVGLSRVFLVERARRALVVPPRPGAPPRAIIARLLNHRDRDCVLRAARHSDKAVFENGKISIYPDYTNIVQNSRKISLEVKAKLRAMNIRYMLLYPARLKAALGKPTGTRRVVNRASGADGSDWRNREGEWMADSMDQGVVDVHAPRAKIQQDGTMAVVPDESVAGTGAGPALVSSATSIQN</sequence>
<name>A0AAV7V9Z0_PLEWA</name>
<organism evidence="1 2">
    <name type="scientific">Pleurodeles waltl</name>
    <name type="common">Iberian ribbed newt</name>
    <dbReference type="NCBI Taxonomy" id="8319"/>
    <lineage>
        <taxon>Eukaryota</taxon>
        <taxon>Metazoa</taxon>
        <taxon>Chordata</taxon>
        <taxon>Craniata</taxon>
        <taxon>Vertebrata</taxon>
        <taxon>Euteleostomi</taxon>
        <taxon>Amphibia</taxon>
        <taxon>Batrachia</taxon>
        <taxon>Caudata</taxon>
        <taxon>Salamandroidea</taxon>
        <taxon>Salamandridae</taxon>
        <taxon>Pleurodelinae</taxon>
        <taxon>Pleurodeles</taxon>
    </lineage>
</organism>
<protein>
    <submittedName>
        <fullName evidence="1">Uncharacterized protein</fullName>
    </submittedName>
</protein>
<gene>
    <name evidence="1" type="ORF">NDU88_001463</name>
</gene>
<evidence type="ECO:0000313" key="2">
    <source>
        <dbReference type="Proteomes" id="UP001066276"/>
    </source>
</evidence>
<dbReference type="Gene3D" id="3.30.70.1820">
    <property type="entry name" value="L1 transposable element, RRM domain"/>
    <property type="match status" value="1"/>
</dbReference>
<proteinExistence type="predicted"/>
<evidence type="ECO:0000313" key="1">
    <source>
        <dbReference type="EMBL" id="KAJ1197607.1"/>
    </source>
</evidence>
<dbReference type="AlphaFoldDB" id="A0AAV7V9Z0"/>
<comment type="caution">
    <text evidence="1">The sequence shown here is derived from an EMBL/GenBank/DDBJ whole genome shotgun (WGS) entry which is preliminary data.</text>
</comment>